<evidence type="ECO:0000313" key="1">
    <source>
        <dbReference type="EMBL" id="KAF9759951.1"/>
    </source>
</evidence>
<dbReference type="EMBL" id="JADCTT010000001">
    <property type="protein sequence ID" value="KAF9759951.1"/>
    <property type="molecule type" value="Genomic_DNA"/>
</dbReference>
<reference evidence="1" key="1">
    <citation type="submission" date="2020-10" db="EMBL/GenBank/DDBJ databases">
        <title>High-Quality Genome Resource of Clonostachys rosea strain S41 by Oxford Nanopore Long-Read Sequencing.</title>
        <authorList>
            <person name="Wang H."/>
        </authorList>
    </citation>
    <scope>NUCLEOTIDE SEQUENCE</scope>
    <source>
        <strain evidence="1">S41</strain>
    </source>
</reference>
<name>A0A8H7TVZ2_BIOOC</name>
<dbReference type="AlphaFoldDB" id="A0A8H7TVZ2"/>
<proteinExistence type="predicted"/>
<sequence length="244" mass="26254">MLGQSAPKRHSGGNADGHILLKRSKSDALLPSNMGSNTPEGVFGYADLNKINQLQIGHTPEANLRDLSPSGVDENICYGMICDITTQVCSVPDHQGLTMRQTGTSESNLVSFSLNLLEEYGEIASEDGKPIAQLNTKTHSILQQASAGLKIAFTALVTAETITMKLSEAATHARMKPGDVKCTVDVLVCGTRGVAKHVASRLGKYRLFLQHPYPHVTDLTYENPQYLHIDGASLLMGSILPPIC</sequence>
<organism evidence="1 2">
    <name type="scientific">Bionectria ochroleuca</name>
    <name type="common">Gliocladium roseum</name>
    <dbReference type="NCBI Taxonomy" id="29856"/>
    <lineage>
        <taxon>Eukaryota</taxon>
        <taxon>Fungi</taxon>
        <taxon>Dikarya</taxon>
        <taxon>Ascomycota</taxon>
        <taxon>Pezizomycotina</taxon>
        <taxon>Sordariomycetes</taxon>
        <taxon>Hypocreomycetidae</taxon>
        <taxon>Hypocreales</taxon>
        <taxon>Bionectriaceae</taxon>
        <taxon>Clonostachys</taxon>
    </lineage>
</organism>
<accession>A0A8H7TVZ2</accession>
<gene>
    <name evidence="1" type="ORF">IM811_001645</name>
</gene>
<evidence type="ECO:0000313" key="2">
    <source>
        <dbReference type="Proteomes" id="UP000616885"/>
    </source>
</evidence>
<comment type="caution">
    <text evidence="1">The sequence shown here is derived from an EMBL/GenBank/DDBJ whole genome shotgun (WGS) entry which is preliminary data.</text>
</comment>
<dbReference type="Proteomes" id="UP000616885">
    <property type="component" value="Unassembled WGS sequence"/>
</dbReference>
<protein>
    <submittedName>
        <fullName evidence="1">Uncharacterized protein</fullName>
    </submittedName>
</protein>